<sequence length="79" mass="9155">MEKLNIRANSNDHLIYHTVRQHIGIPKFSLFGERMLFILGVTKRYSATCVSEYNFWQVVSFQVAFCLTTMAYLSSLLFG</sequence>
<proteinExistence type="predicted"/>
<evidence type="ECO:0000313" key="2">
    <source>
        <dbReference type="EMBL" id="KKL65470.1"/>
    </source>
</evidence>
<reference evidence="2" key="1">
    <citation type="journal article" date="2015" name="Nature">
        <title>Complex archaea that bridge the gap between prokaryotes and eukaryotes.</title>
        <authorList>
            <person name="Spang A."/>
            <person name="Saw J.H."/>
            <person name="Jorgensen S.L."/>
            <person name="Zaremba-Niedzwiedzka K."/>
            <person name="Martijn J."/>
            <person name="Lind A.E."/>
            <person name="van Eijk R."/>
            <person name="Schleper C."/>
            <person name="Guy L."/>
            <person name="Ettema T.J."/>
        </authorList>
    </citation>
    <scope>NUCLEOTIDE SEQUENCE</scope>
</reference>
<feature type="transmembrane region" description="Helical" evidence="1">
    <location>
        <begin position="55"/>
        <end position="78"/>
    </location>
</feature>
<feature type="non-terminal residue" evidence="2">
    <location>
        <position position="79"/>
    </location>
</feature>
<dbReference type="EMBL" id="LAZR01027519">
    <property type="protein sequence ID" value="KKL65470.1"/>
    <property type="molecule type" value="Genomic_DNA"/>
</dbReference>
<keyword evidence="1" id="KW-0472">Membrane</keyword>
<evidence type="ECO:0000256" key="1">
    <source>
        <dbReference type="SAM" id="Phobius"/>
    </source>
</evidence>
<accession>A0A0F9G7K0</accession>
<organism evidence="2">
    <name type="scientific">marine sediment metagenome</name>
    <dbReference type="NCBI Taxonomy" id="412755"/>
    <lineage>
        <taxon>unclassified sequences</taxon>
        <taxon>metagenomes</taxon>
        <taxon>ecological metagenomes</taxon>
    </lineage>
</organism>
<keyword evidence="1" id="KW-0812">Transmembrane</keyword>
<comment type="caution">
    <text evidence="2">The sequence shown here is derived from an EMBL/GenBank/DDBJ whole genome shotgun (WGS) entry which is preliminary data.</text>
</comment>
<dbReference type="AlphaFoldDB" id="A0A0F9G7K0"/>
<name>A0A0F9G7K0_9ZZZZ</name>
<keyword evidence="1" id="KW-1133">Transmembrane helix</keyword>
<protein>
    <submittedName>
        <fullName evidence="2">Uncharacterized protein</fullName>
    </submittedName>
</protein>
<gene>
    <name evidence="2" type="ORF">LCGC14_2154700</name>
</gene>